<evidence type="ECO:0000313" key="7">
    <source>
        <dbReference type="Proteomes" id="UP000759103"/>
    </source>
</evidence>
<dbReference type="PANTHER" id="PTHR10696:SF56">
    <property type="entry name" value="TAUD_TFDA-LIKE DOMAIN-CONTAINING PROTEIN"/>
    <property type="match status" value="1"/>
</dbReference>
<dbReference type="InterPro" id="IPR003819">
    <property type="entry name" value="TauD/TfdA-like"/>
</dbReference>
<dbReference type="RefSeq" id="WP_219749568.1">
    <property type="nucleotide sequence ID" value="NZ_JAHXZN010000006.1"/>
</dbReference>
<evidence type="ECO:0000256" key="4">
    <source>
        <dbReference type="SAM" id="MobiDB-lite"/>
    </source>
</evidence>
<organism evidence="6 7">
    <name type="scientific">Sphingomonas citri</name>
    <dbReference type="NCBI Taxonomy" id="2862499"/>
    <lineage>
        <taxon>Bacteria</taxon>
        <taxon>Pseudomonadati</taxon>
        <taxon>Pseudomonadota</taxon>
        <taxon>Alphaproteobacteria</taxon>
        <taxon>Sphingomonadales</taxon>
        <taxon>Sphingomonadaceae</taxon>
        <taxon>Sphingomonas</taxon>
    </lineage>
</organism>
<accession>A0ABS7BRH5</accession>
<proteinExistence type="predicted"/>
<sequence>MPDITLPGPGRPHVLIVAGGAERLAALDRDQVIDLYRTHGALLFRGFGADVDSFRHFAKRFCRTAVVNESPGRKPIDPAANIHTVDGGTGAFALHPELSREPWKPDAAFFACLSAPTRGGQTTICDGVALARELPEPVRAGLLHRRLLYIKPVWPSLLRYWLGTETPSDAQLAAPPPACPYQFRRFPDGTIVRFFSRPALHRPMFADAPAFGNFLLFARFNNNRPDHPVLDDGRPVPEAWLQAIKAVGDRLMVPVEWRNGDVLMLDNTRFLHGRTAITDPGERLIATYFGYVDFARPDPEEPADAIWRREDFAPPLPPDHPRLREQGMR</sequence>
<gene>
    <name evidence="6" type="ORF">KZ820_15860</name>
</gene>
<dbReference type="GO" id="GO:0051213">
    <property type="term" value="F:dioxygenase activity"/>
    <property type="evidence" value="ECO:0007669"/>
    <property type="project" value="UniProtKB-KW"/>
</dbReference>
<evidence type="ECO:0000256" key="3">
    <source>
        <dbReference type="ARBA" id="ARBA00023194"/>
    </source>
</evidence>
<dbReference type="EMBL" id="JAHXZN010000006">
    <property type="protein sequence ID" value="MBW6532218.1"/>
    <property type="molecule type" value="Genomic_DNA"/>
</dbReference>
<dbReference type="Gene3D" id="3.60.130.10">
    <property type="entry name" value="Clavaminate synthase-like"/>
    <property type="match status" value="1"/>
</dbReference>
<keyword evidence="2" id="KW-0560">Oxidoreductase</keyword>
<feature type="compositionally biased region" description="Basic and acidic residues" evidence="4">
    <location>
        <begin position="319"/>
        <end position="329"/>
    </location>
</feature>
<evidence type="ECO:0000313" key="6">
    <source>
        <dbReference type="EMBL" id="MBW6532218.1"/>
    </source>
</evidence>
<keyword evidence="6" id="KW-0223">Dioxygenase</keyword>
<keyword evidence="3" id="KW-0045">Antibiotic biosynthesis</keyword>
<evidence type="ECO:0000256" key="1">
    <source>
        <dbReference type="ARBA" id="ARBA00001954"/>
    </source>
</evidence>
<protein>
    <submittedName>
        <fullName evidence="6">TauD/TfdA family dioxygenase</fullName>
    </submittedName>
</protein>
<comment type="cofactor">
    <cofactor evidence="1">
        <name>Fe(2+)</name>
        <dbReference type="ChEBI" id="CHEBI:29033"/>
    </cofactor>
</comment>
<reference evidence="6 7" key="1">
    <citation type="submission" date="2021-07" db="EMBL/GenBank/DDBJ databases">
        <title>Sphingomonas sp.</title>
        <authorList>
            <person name="Feng G."/>
            <person name="Li J."/>
            <person name="Pan M."/>
        </authorList>
    </citation>
    <scope>NUCLEOTIDE SEQUENCE [LARGE SCALE GENOMIC DNA]</scope>
    <source>
        <strain evidence="6 7">RRHST34</strain>
    </source>
</reference>
<dbReference type="SUPFAM" id="SSF51197">
    <property type="entry name" value="Clavaminate synthase-like"/>
    <property type="match status" value="1"/>
</dbReference>
<dbReference type="InterPro" id="IPR050411">
    <property type="entry name" value="AlphaKG_dependent_hydroxylases"/>
</dbReference>
<name>A0ABS7BRH5_9SPHN</name>
<keyword evidence="7" id="KW-1185">Reference proteome</keyword>
<dbReference type="PANTHER" id="PTHR10696">
    <property type="entry name" value="GAMMA-BUTYROBETAINE HYDROXYLASE-RELATED"/>
    <property type="match status" value="1"/>
</dbReference>
<comment type="caution">
    <text evidence="6">The sequence shown here is derived from an EMBL/GenBank/DDBJ whole genome shotgun (WGS) entry which is preliminary data.</text>
</comment>
<dbReference type="InterPro" id="IPR042098">
    <property type="entry name" value="TauD-like_sf"/>
</dbReference>
<dbReference type="Proteomes" id="UP000759103">
    <property type="component" value="Unassembled WGS sequence"/>
</dbReference>
<evidence type="ECO:0000259" key="5">
    <source>
        <dbReference type="Pfam" id="PF02668"/>
    </source>
</evidence>
<dbReference type="Pfam" id="PF02668">
    <property type="entry name" value="TauD"/>
    <property type="match status" value="1"/>
</dbReference>
<evidence type="ECO:0000256" key="2">
    <source>
        <dbReference type="ARBA" id="ARBA00023002"/>
    </source>
</evidence>
<feature type="domain" description="TauD/TfdA-like" evidence="5">
    <location>
        <begin position="25"/>
        <end position="284"/>
    </location>
</feature>
<feature type="region of interest" description="Disordered" evidence="4">
    <location>
        <begin position="310"/>
        <end position="329"/>
    </location>
</feature>